<evidence type="ECO:0000259" key="2">
    <source>
        <dbReference type="Pfam" id="PF10680"/>
    </source>
</evidence>
<feature type="compositionally biased region" description="Basic residues" evidence="1">
    <location>
        <begin position="716"/>
        <end position="728"/>
    </location>
</feature>
<dbReference type="Pfam" id="PF10680">
    <property type="entry name" value="RRN9"/>
    <property type="match status" value="1"/>
</dbReference>
<feature type="region of interest" description="Disordered" evidence="1">
    <location>
        <begin position="244"/>
        <end position="298"/>
    </location>
</feature>
<feature type="region of interest" description="Disordered" evidence="1">
    <location>
        <begin position="532"/>
        <end position="737"/>
    </location>
</feature>
<dbReference type="InterPro" id="IPR019622">
    <property type="entry name" value="Rrn9_dom"/>
</dbReference>
<feature type="compositionally biased region" description="Basic residues" evidence="1">
    <location>
        <begin position="439"/>
        <end position="453"/>
    </location>
</feature>
<feature type="compositionally biased region" description="Basic residues" evidence="1">
    <location>
        <begin position="374"/>
        <end position="385"/>
    </location>
</feature>
<feature type="compositionally biased region" description="Gly residues" evidence="1">
    <location>
        <begin position="256"/>
        <end position="265"/>
    </location>
</feature>
<feature type="compositionally biased region" description="Acidic residues" evidence="1">
    <location>
        <begin position="1"/>
        <end position="10"/>
    </location>
</feature>
<feature type="region of interest" description="Disordered" evidence="1">
    <location>
        <begin position="78"/>
        <end position="170"/>
    </location>
</feature>
<comment type="caution">
    <text evidence="3">The sequence shown here is derived from an EMBL/GenBank/DDBJ whole genome shotgun (WGS) entry which is preliminary data.</text>
</comment>
<feature type="compositionally biased region" description="Acidic residues" evidence="1">
    <location>
        <begin position="666"/>
        <end position="680"/>
    </location>
</feature>
<accession>A0AAN6S3R6</accession>
<feature type="region of interest" description="Disordered" evidence="1">
    <location>
        <begin position="1"/>
        <end position="39"/>
    </location>
</feature>
<dbReference type="EMBL" id="MU853820">
    <property type="protein sequence ID" value="KAK3938913.1"/>
    <property type="molecule type" value="Genomic_DNA"/>
</dbReference>
<dbReference type="GO" id="GO:0003743">
    <property type="term" value="F:translation initiation factor activity"/>
    <property type="evidence" value="ECO:0007669"/>
    <property type="project" value="UniProtKB-KW"/>
</dbReference>
<evidence type="ECO:0000313" key="4">
    <source>
        <dbReference type="Proteomes" id="UP001303473"/>
    </source>
</evidence>
<gene>
    <name evidence="3" type="ORF">QBC46DRAFT_264371</name>
</gene>
<sequence length="737" mass="82334">MEEKEEEQEWDRDTASIASADSEELRATRPNRWSGPASTWRRWTERERNLYRGLIEGQRARDLSLHLYNAFALKKRKPQPIAASAGDADDEDDEYRPGGGGGGHGDEWKEDAVWNGPGRQWTAWPMRADEVPDDDFLRGARVDDDDDDDDDSEDGFTFRMQTGGDGNRNLEEEISANMLRFAKERLRKRVARRKERLLQAQQAQQAEAQQQGKQRQVEQEQEQEQDAVVQSVEVEMGDYPGAAVHTEGTEIAAGSNPGGGGGVGSRTGTPHRQRSISGPPSRSRSPSPSYTPVPSADDDLSYQLLRPISRRILAKLDDTLTVLHNSRQVGLYHMSESSAGEETEPETPQQQQTKKKGRGRPRKPSPSPSSGRPRSTRRGRPKKVHIPLEGETEQEMLVRIAREKKTRLPSFAVDQSRSGAGTETGTEFETEVETEPAGKRRRSRSSRRRRSRSRSSSLASQPRTSDRLREQRLGRWGLRDWRDVLGAAALAGFSEAAIARTAQRCATLFGQDMTMHTLSEHPAIITSMTRYTPAGQQLPVSDSDDDDDDDDDEEDDDNEDMLEEQDRRLVRQSSVFFSTDAYDTEGGGYTTSGRSRAGTPAPRRRSSTPGSHQRGRSTTPGTPSGPHYCPHAGCPRSTTQQQPFDRRRNLIRHIKNMHKDSLEADLATEPEPEPGPESESEPPAAEMDGGVHVDGFLQTIRVKRGWRGGDKSDVGRKRRAGYKTKRSRTLSSQSSME</sequence>
<dbReference type="Proteomes" id="UP001303473">
    <property type="component" value="Unassembled WGS sequence"/>
</dbReference>
<feature type="compositionally biased region" description="Acidic residues" evidence="1">
    <location>
        <begin position="143"/>
        <end position="154"/>
    </location>
</feature>
<feature type="region of interest" description="Disordered" evidence="1">
    <location>
        <begin position="335"/>
        <end position="395"/>
    </location>
</feature>
<feature type="compositionally biased region" description="Low complexity" evidence="1">
    <location>
        <begin position="275"/>
        <end position="295"/>
    </location>
</feature>
<name>A0AAN6S3R6_9PEZI</name>
<keyword evidence="3" id="KW-0648">Protein biosynthesis</keyword>
<feature type="region of interest" description="Disordered" evidence="1">
    <location>
        <begin position="409"/>
        <end position="468"/>
    </location>
</feature>
<evidence type="ECO:0000256" key="1">
    <source>
        <dbReference type="SAM" id="MobiDB-lite"/>
    </source>
</evidence>
<feature type="compositionally biased region" description="Acidic residues" evidence="1">
    <location>
        <begin position="542"/>
        <end position="563"/>
    </location>
</feature>
<feature type="domain" description="Rrn9" evidence="2">
    <location>
        <begin position="56"/>
        <end position="135"/>
    </location>
</feature>
<proteinExistence type="predicted"/>
<keyword evidence="3" id="KW-0396">Initiation factor</keyword>
<organism evidence="3 4">
    <name type="scientific">Diplogelasinospora grovesii</name>
    <dbReference type="NCBI Taxonomy" id="303347"/>
    <lineage>
        <taxon>Eukaryota</taxon>
        <taxon>Fungi</taxon>
        <taxon>Dikarya</taxon>
        <taxon>Ascomycota</taxon>
        <taxon>Pezizomycotina</taxon>
        <taxon>Sordariomycetes</taxon>
        <taxon>Sordariomycetidae</taxon>
        <taxon>Sordariales</taxon>
        <taxon>Diplogelasinosporaceae</taxon>
        <taxon>Diplogelasinospora</taxon>
    </lineage>
</organism>
<feature type="region of interest" description="Disordered" evidence="1">
    <location>
        <begin position="191"/>
        <end position="227"/>
    </location>
</feature>
<feature type="compositionally biased region" description="Basic residues" evidence="1">
    <location>
        <begin position="353"/>
        <end position="363"/>
    </location>
</feature>
<dbReference type="AlphaFoldDB" id="A0AAN6S3R6"/>
<evidence type="ECO:0000313" key="3">
    <source>
        <dbReference type="EMBL" id="KAK3938913.1"/>
    </source>
</evidence>
<keyword evidence="4" id="KW-1185">Reference proteome</keyword>
<feature type="compositionally biased region" description="Low complexity" evidence="1">
    <location>
        <begin position="198"/>
        <end position="214"/>
    </location>
</feature>
<protein>
    <submittedName>
        <fullName evidence="3">RNA polymerase I-specific transcription initiation factor-domain-containing protein</fullName>
    </submittedName>
</protein>
<feature type="compositionally biased region" description="Polar residues" evidence="1">
    <location>
        <begin position="607"/>
        <end position="622"/>
    </location>
</feature>
<reference evidence="4" key="1">
    <citation type="journal article" date="2023" name="Mol. Phylogenet. Evol.">
        <title>Genome-scale phylogeny and comparative genomics of the fungal order Sordariales.</title>
        <authorList>
            <person name="Hensen N."/>
            <person name="Bonometti L."/>
            <person name="Westerberg I."/>
            <person name="Brannstrom I.O."/>
            <person name="Guillou S."/>
            <person name="Cros-Aarteil S."/>
            <person name="Calhoun S."/>
            <person name="Haridas S."/>
            <person name="Kuo A."/>
            <person name="Mondo S."/>
            <person name="Pangilinan J."/>
            <person name="Riley R."/>
            <person name="LaButti K."/>
            <person name="Andreopoulos B."/>
            <person name="Lipzen A."/>
            <person name="Chen C."/>
            <person name="Yan M."/>
            <person name="Daum C."/>
            <person name="Ng V."/>
            <person name="Clum A."/>
            <person name="Steindorff A."/>
            <person name="Ohm R.A."/>
            <person name="Martin F."/>
            <person name="Silar P."/>
            <person name="Natvig D.O."/>
            <person name="Lalanne C."/>
            <person name="Gautier V."/>
            <person name="Ament-Velasquez S.L."/>
            <person name="Kruys A."/>
            <person name="Hutchinson M.I."/>
            <person name="Powell A.J."/>
            <person name="Barry K."/>
            <person name="Miller A.N."/>
            <person name="Grigoriev I.V."/>
            <person name="Debuchy R."/>
            <person name="Gladieux P."/>
            <person name="Hiltunen Thoren M."/>
            <person name="Johannesson H."/>
        </authorList>
    </citation>
    <scope>NUCLEOTIDE SEQUENCE [LARGE SCALE GENOMIC DNA]</scope>
    <source>
        <strain evidence="4">CBS 340.73</strain>
    </source>
</reference>
<feature type="compositionally biased region" description="Basic and acidic residues" evidence="1">
    <location>
        <begin position="127"/>
        <end position="142"/>
    </location>
</feature>